<keyword evidence="5 6" id="KW-0676">Redox-active center</keyword>
<evidence type="ECO:0000256" key="5">
    <source>
        <dbReference type="ARBA" id="ARBA00023284"/>
    </source>
</evidence>
<dbReference type="SUPFAM" id="SSF51905">
    <property type="entry name" value="FAD/NAD(P)-binding domain"/>
    <property type="match status" value="1"/>
</dbReference>
<dbReference type="Pfam" id="PF07992">
    <property type="entry name" value="Pyr_redox_2"/>
    <property type="match status" value="1"/>
</dbReference>
<dbReference type="InterPro" id="IPR050097">
    <property type="entry name" value="Ferredoxin-NADP_redctase_2"/>
</dbReference>
<protein>
    <recommendedName>
        <fullName evidence="6">Thioredoxin reductase</fullName>
        <ecNumber evidence="6">1.8.1.9</ecNumber>
    </recommendedName>
</protein>
<dbReference type="PRINTS" id="PR00469">
    <property type="entry name" value="PNDRDTASEII"/>
</dbReference>
<gene>
    <name evidence="9" type="ORF">A2729_05730</name>
</gene>
<evidence type="ECO:0000313" key="10">
    <source>
        <dbReference type="Proteomes" id="UP000178930"/>
    </source>
</evidence>
<dbReference type="PRINTS" id="PR00368">
    <property type="entry name" value="FADPNR"/>
</dbReference>
<dbReference type="Gene3D" id="3.50.50.60">
    <property type="entry name" value="FAD/NAD(P)-binding domain"/>
    <property type="match status" value="2"/>
</dbReference>
<dbReference type="InterPro" id="IPR008255">
    <property type="entry name" value="Pyr_nucl-diS_OxRdtase_2_AS"/>
</dbReference>
<keyword evidence="2 6" id="KW-0274">FAD</keyword>
<sequence>MARQKNEVIIIGGGIAAHTAALYAARAELKPIVLQAASPDQLSLTTVVENFPGFPEGILGTQLVENAKKQAQKFGAQYVLAQADSFDIKKDYFEIVAGKEVYQALTVIIATGAAARRLDVPGEDKYFGRGVSTCATCDAAFYRDREAVVVGGGDSAMEETLALYKFAKKVTIIHRKNEFKASKIMQERVFSLKDKIEIIWGTEITEVLGDGQFVTGLKLKNIKTDEMSEIKTNGLFLAIGHIPNTKIFINKIQLDELGYIVTDKKSHINVNGVFAAGDCQDHIFRQAITSAGSGCQAAMEAERYIEKLKADGKV</sequence>
<proteinExistence type="inferred from homology"/>
<dbReference type="EC" id="1.8.1.9" evidence="6"/>
<dbReference type="NCBIfam" id="TIGR01292">
    <property type="entry name" value="TRX_reduct"/>
    <property type="match status" value="1"/>
</dbReference>
<evidence type="ECO:0000256" key="7">
    <source>
        <dbReference type="RuleBase" id="RU003881"/>
    </source>
</evidence>
<evidence type="ECO:0000256" key="3">
    <source>
        <dbReference type="ARBA" id="ARBA00023002"/>
    </source>
</evidence>
<evidence type="ECO:0000256" key="6">
    <source>
        <dbReference type="RuleBase" id="RU003880"/>
    </source>
</evidence>
<dbReference type="GO" id="GO:0005737">
    <property type="term" value="C:cytoplasm"/>
    <property type="evidence" value="ECO:0007669"/>
    <property type="project" value="InterPro"/>
</dbReference>
<dbReference type="GO" id="GO:0019430">
    <property type="term" value="P:removal of superoxide radicals"/>
    <property type="evidence" value="ECO:0007669"/>
    <property type="project" value="UniProtKB-UniRule"/>
</dbReference>
<comment type="subunit">
    <text evidence="6">Homodimer.</text>
</comment>
<comment type="catalytic activity">
    <reaction evidence="6">
        <text>[thioredoxin]-dithiol + NADP(+) = [thioredoxin]-disulfide + NADPH + H(+)</text>
        <dbReference type="Rhea" id="RHEA:20345"/>
        <dbReference type="Rhea" id="RHEA-COMP:10698"/>
        <dbReference type="Rhea" id="RHEA-COMP:10700"/>
        <dbReference type="ChEBI" id="CHEBI:15378"/>
        <dbReference type="ChEBI" id="CHEBI:29950"/>
        <dbReference type="ChEBI" id="CHEBI:50058"/>
        <dbReference type="ChEBI" id="CHEBI:57783"/>
        <dbReference type="ChEBI" id="CHEBI:58349"/>
        <dbReference type="EC" id="1.8.1.9"/>
    </reaction>
</comment>
<dbReference type="InterPro" id="IPR036188">
    <property type="entry name" value="FAD/NAD-bd_sf"/>
</dbReference>
<dbReference type="PANTHER" id="PTHR48105">
    <property type="entry name" value="THIOREDOXIN REDUCTASE 1-RELATED-RELATED"/>
    <property type="match status" value="1"/>
</dbReference>
<comment type="cofactor">
    <cofactor evidence="7">
        <name>FAD</name>
        <dbReference type="ChEBI" id="CHEBI:57692"/>
    </cofactor>
    <text evidence="7">Binds 1 FAD per subunit.</text>
</comment>
<evidence type="ECO:0000259" key="8">
    <source>
        <dbReference type="Pfam" id="PF07992"/>
    </source>
</evidence>
<feature type="domain" description="FAD/NAD(P)-binding" evidence="8">
    <location>
        <begin position="7"/>
        <end position="293"/>
    </location>
</feature>
<dbReference type="STRING" id="1797532.A2729_05730"/>
<dbReference type="InterPro" id="IPR005982">
    <property type="entry name" value="Thioredox_Rdtase"/>
</dbReference>
<evidence type="ECO:0000256" key="2">
    <source>
        <dbReference type="ARBA" id="ARBA00022827"/>
    </source>
</evidence>
<dbReference type="Proteomes" id="UP000178930">
    <property type="component" value="Unassembled WGS sequence"/>
</dbReference>
<dbReference type="EMBL" id="MHIB01000046">
    <property type="protein sequence ID" value="OGY43033.1"/>
    <property type="molecule type" value="Genomic_DNA"/>
</dbReference>
<reference evidence="9 10" key="1">
    <citation type="journal article" date="2016" name="Nat. Commun.">
        <title>Thousands of microbial genomes shed light on interconnected biogeochemical processes in an aquifer system.</title>
        <authorList>
            <person name="Anantharaman K."/>
            <person name="Brown C.T."/>
            <person name="Hug L.A."/>
            <person name="Sharon I."/>
            <person name="Castelle C.J."/>
            <person name="Probst A.J."/>
            <person name="Thomas B.C."/>
            <person name="Singh A."/>
            <person name="Wilkins M.J."/>
            <person name="Karaoz U."/>
            <person name="Brodie E.L."/>
            <person name="Williams K.H."/>
            <person name="Hubbard S.S."/>
            <person name="Banfield J.F."/>
        </authorList>
    </citation>
    <scope>NUCLEOTIDE SEQUENCE [LARGE SCALE GENOMIC DNA]</scope>
</reference>
<keyword evidence="4" id="KW-1015">Disulfide bond</keyword>
<accession>A0A1G1XSK5</accession>
<dbReference type="GO" id="GO:0004791">
    <property type="term" value="F:thioredoxin-disulfide reductase (NADPH) activity"/>
    <property type="evidence" value="ECO:0007669"/>
    <property type="project" value="UniProtKB-UniRule"/>
</dbReference>
<keyword evidence="1 6" id="KW-0285">Flavoprotein</keyword>
<dbReference type="PROSITE" id="PS00573">
    <property type="entry name" value="PYRIDINE_REDOX_2"/>
    <property type="match status" value="1"/>
</dbReference>
<evidence type="ECO:0000256" key="1">
    <source>
        <dbReference type="ARBA" id="ARBA00022630"/>
    </source>
</evidence>
<evidence type="ECO:0000313" key="9">
    <source>
        <dbReference type="EMBL" id="OGY43033.1"/>
    </source>
</evidence>
<dbReference type="AlphaFoldDB" id="A0A1G1XSK5"/>
<evidence type="ECO:0000256" key="4">
    <source>
        <dbReference type="ARBA" id="ARBA00023157"/>
    </source>
</evidence>
<name>A0A1G1XSK5_9BACT</name>
<comment type="caution">
    <text evidence="9">The sequence shown here is derived from an EMBL/GenBank/DDBJ whole genome shotgun (WGS) entry which is preliminary data.</text>
</comment>
<comment type="similarity">
    <text evidence="6">Belongs to the class-II pyridine nucleotide-disulfide oxidoreductase family.</text>
</comment>
<keyword evidence="3 6" id="KW-0560">Oxidoreductase</keyword>
<dbReference type="InterPro" id="IPR023753">
    <property type="entry name" value="FAD/NAD-binding_dom"/>
</dbReference>
<organism evidence="9 10">
    <name type="scientific">Candidatus Buchananbacteria bacterium RIFCSPHIGHO2_01_FULL_39_14</name>
    <dbReference type="NCBI Taxonomy" id="1797532"/>
    <lineage>
        <taxon>Bacteria</taxon>
        <taxon>Candidatus Buchananiibacteriota</taxon>
    </lineage>
</organism>
<keyword evidence="7" id="KW-0521">NADP</keyword>